<sequence length="159" mass="16910">MCPSGRAPAPPASELRLAFDIIDADHDGLISHDDLKAFYSSFPPSATTDDEIRSMICAADANRDGFVEFHEFERVLTVAASSSAVPMPSGVASMFENAFKVMDRDGDGQVGFGDLKACLGMIGVEVGDEDVRLMMKMGGGNESDGVDLDALLKILAVDF</sequence>
<protein>
    <submittedName>
        <fullName evidence="1">Calmodulin protein</fullName>
    </submittedName>
</protein>
<organism evidence="1 2">
    <name type="scientific">Dioscorea alata</name>
    <name type="common">Purple yam</name>
    <dbReference type="NCBI Taxonomy" id="55571"/>
    <lineage>
        <taxon>Eukaryota</taxon>
        <taxon>Viridiplantae</taxon>
        <taxon>Streptophyta</taxon>
        <taxon>Embryophyta</taxon>
        <taxon>Tracheophyta</taxon>
        <taxon>Spermatophyta</taxon>
        <taxon>Magnoliopsida</taxon>
        <taxon>Liliopsida</taxon>
        <taxon>Dioscoreales</taxon>
        <taxon>Dioscoreaceae</taxon>
        <taxon>Dioscorea</taxon>
    </lineage>
</organism>
<keyword evidence="2" id="KW-1185">Reference proteome</keyword>
<accession>A0ACB7VPL0</accession>
<reference evidence="2" key="1">
    <citation type="journal article" date="2022" name="Nat. Commun.">
        <title>Chromosome evolution and the genetic basis of agronomically important traits in greater yam.</title>
        <authorList>
            <person name="Bredeson J.V."/>
            <person name="Lyons J.B."/>
            <person name="Oniyinde I.O."/>
            <person name="Okereke N.R."/>
            <person name="Kolade O."/>
            <person name="Nnabue I."/>
            <person name="Nwadili C.O."/>
            <person name="Hribova E."/>
            <person name="Parker M."/>
            <person name="Nwogha J."/>
            <person name="Shu S."/>
            <person name="Carlson J."/>
            <person name="Kariba R."/>
            <person name="Muthemba S."/>
            <person name="Knop K."/>
            <person name="Barton G.J."/>
            <person name="Sherwood A.V."/>
            <person name="Lopez-Montes A."/>
            <person name="Asiedu R."/>
            <person name="Jamnadass R."/>
            <person name="Muchugi A."/>
            <person name="Goodstein D."/>
            <person name="Egesi C.N."/>
            <person name="Featherston J."/>
            <person name="Asfaw A."/>
            <person name="Simpson G.G."/>
            <person name="Dolezel J."/>
            <person name="Hendre P.S."/>
            <person name="Van Deynze A."/>
            <person name="Kumar P.L."/>
            <person name="Obidiegwu J.E."/>
            <person name="Bhattacharjee R."/>
            <person name="Rokhsar D.S."/>
        </authorList>
    </citation>
    <scope>NUCLEOTIDE SEQUENCE [LARGE SCALE GENOMIC DNA]</scope>
    <source>
        <strain evidence="2">cv. TDa95/00328</strain>
    </source>
</reference>
<evidence type="ECO:0000313" key="1">
    <source>
        <dbReference type="EMBL" id="KAH7676397.1"/>
    </source>
</evidence>
<gene>
    <name evidence="1" type="ORF">IHE45_07G012600</name>
</gene>
<name>A0ACB7VPL0_DIOAL</name>
<dbReference type="EMBL" id="CM037017">
    <property type="protein sequence ID" value="KAH7676397.1"/>
    <property type="molecule type" value="Genomic_DNA"/>
</dbReference>
<proteinExistence type="predicted"/>
<evidence type="ECO:0000313" key="2">
    <source>
        <dbReference type="Proteomes" id="UP000827976"/>
    </source>
</evidence>
<comment type="caution">
    <text evidence="1">The sequence shown here is derived from an EMBL/GenBank/DDBJ whole genome shotgun (WGS) entry which is preliminary data.</text>
</comment>
<dbReference type="Proteomes" id="UP000827976">
    <property type="component" value="Chromosome 7"/>
</dbReference>